<dbReference type="AlphaFoldDB" id="A0A856MCE2"/>
<dbReference type="Proteomes" id="UP000503129">
    <property type="component" value="Chromosome"/>
</dbReference>
<organism evidence="1 2">
    <name type="scientific">Brasilonema sennae CENA114</name>
    <dbReference type="NCBI Taxonomy" id="415709"/>
    <lineage>
        <taxon>Bacteria</taxon>
        <taxon>Bacillati</taxon>
        <taxon>Cyanobacteriota</taxon>
        <taxon>Cyanophyceae</taxon>
        <taxon>Nostocales</taxon>
        <taxon>Scytonemataceae</taxon>
        <taxon>Brasilonema</taxon>
        <taxon>Bromeliae group (in: Brasilonema)</taxon>
    </lineage>
</organism>
<accession>A0A856MCE2</accession>
<dbReference type="InterPro" id="IPR021799">
    <property type="entry name" value="PIN-like_prokaryotic"/>
</dbReference>
<evidence type="ECO:0008006" key="3">
    <source>
        <dbReference type="Google" id="ProtNLM"/>
    </source>
</evidence>
<evidence type="ECO:0000313" key="1">
    <source>
        <dbReference type="EMBL" id="QDL07990.1"/>
    </source>
</evidence>
<dbReference type="PANTHER" id="PTHR39550:SF1">
    <property type="entry name" value="SLL0658 PROTEIN"/>
    <property type="match status" value="1"/>
</dbReference>
<reference evidence="1 2" key="1">
    <citation type="submission" date="2018-06" db="EMBL/GenBank/DDBJ databases">
        <title>Comparative genomics of Brasilonema spp. strains.</title>
        <authorList>
            <person name="Alvarenga D.O."/>
            <person name="Fiore M.F."/>
            <person name="Varani A.M."/>
        </authorList>
    </citation>
    <scope>NUCLEOTIDE SEQUENCE [LARGE SCALE GENOMIC DNA]</scope>
    <source>
        <strain evidence="1 2">CENA114</strain>
    </source>
</reference>
<proteinExistence type="predicted"/>
<evidence type="ECO:0000313" key="2">
    <source>
        <dbReference type="Proteomes" id="UP000503129"/>
    </source>
</evidence>
<keyword evidence="2" id="KW-1185">Reference proteome</keyword>
<dbReference type="PANTHER" id="PTHR39550">
    <property type="entry name" value="SLL0658 PROTEIN"/>
    <property type="match status" value="1"/>
</dbReference>
<protein>
    <recommendedName>
        <fullName evidence="3">DUF3368 domain-containing protein</fullName>
    </recommendedName>
</protein>
<dbReference type="KEGG" id="bsen:DP114_08820"/>
<dbReference type="EMBL" id="CP030118">
    <property type="protein sequence ID" value="QDL07990.1"/>
    <property type="molecule type" value="Genomic_DNA"/>
</dbReference>
<sequence length="67" mass="7189">MIDETAGRRVARLSSLSVTGTIGILLRAKKEGYPVSLQQAIERMLTRGIRLSATVITFALEQAGESG</sequence>
<name>A0A856MCE2_9CYAN</name>
<dbReference type="Pfam" id="PF11848">
    <property type="entry name" value="DUF3368"/>
    <property type="match status" value="1"/>
</dbReference>
<gene>
    <name evidence="1" type="ORF">DP114_08820</name>
</gene>